<organism evidence="3 4">
    <name type="scientific">Adiantum capillus-veneris</name>
    <name type="common">Maidenhair fern</name>
    <dbReference type="NCBI Taxonomy" id="13818"/>
    <lineage>
        <taxon>Eukaryota</taxon>
        <taxon>Viridiplantae</taxon>
        <taxon>Streptophyta</taxon>
        <taxon>Embryophyta</taxon>
        <taxon>Tracheophyta</taxon>
        <taxon>Polypodiopsida</taxon>
        <taxon>Polypodiidae</taxon>
        <taxon>Polypodiales</taxon>
        <taxon>Pteridineae</taxon>
        <taxon>Pteridaceae</taxon>
        <taxon>Vittarioideae</taxon>
        <taxon>Adiantum</taxon>
    </lineage>
</organism>
<feature type="coiled-coil region" evidence="1">
    <location>
        <begin position="155"/>
        <end position="256"/>
    </location>
</feature>
<dbReference type="InterPro" id="IPR040289">
    <property type="entry name" value="MBP2C"/>
</dbReference>
<evidence type="ECO:0000256" key="1">
    <source>
        <dbReference type="SAM" id="Coils"/>
    </source>
</evidence>
<dbReference type="OrthoDB" id="1915670at2759"/>
<dbReference type="PANTHER" id="PTHR35502:SF2">
    <property type="entry name" value="PROTEIN MICROTUBULE BINDING PROTEIN 2C"/>
    <property type="match status" value="1"/>
</dbReference>
<comment type="caution">
    <text evidence="3">The sequence shown here is derived from an EMBL/GenBank/DDBJ whole genome shotgun (WGS) entry which is preliminary data.</text>
</comment>
<dbReference type="Proteomes" id="UP000886520">
    <property type="component" value="Chromosome 22"/>
</dbReference>
<keyword evidence="4" id="KW-1185">Reference proteome</keyword>
<dbReference type="GO" id="GO:0010497">
    <property type="term" value="P:plasmodesmata-mediated intercellular transport"/>
    <property type="evidence" value="ECO:0007669"/>
    <property type="project" value="InterPro"/>
</dbReference>
<dbReference type="EMBL" id="JABFUD020000022">
    <property type="protein sequence ID" value="KAI5062121.1"/>
    <property type="molecule type" value="Genomic_DNA"/>
</dbReference>
<feature type="region of interest" description="Disordered" evidence="2">
    <location>
        <begin position="84"/>
        <end position="107"/>
    </location>
</feature>
<reference evidence="3" key="1">
    <citation type="submission" date="2021-01" db="EMBL/GenBank/DDBJ databases">
        <title>Adiantum capillus-veneris genome.</title>
        <authorList>
            <person name="Fang Y."/>
            <person name="Liao Q."/>
        </authorList>
    </citation>
    <scope>NUCLEOTIDE SEQUENCE</scope>
    <source>
        <strain evidence="3">H3</strain>
        <tissue evidence="3">Leaf</tissue>
    </source>
</reference>
<accession>A0A9D4U5T8</accession>
<name>A0A9D4U5T8_ADICA</name>
<dbReference type="PANTHER" id="PTHR35502">
    <property type="entry name" value="PROTEIN MICROTUBULE BINDING PROTEIN 2C"/>
    <property type="match status" value="1"/>
</dbReference>
<evidence type="ECO:0000313" key="3">
    <source>
        <dbReference type="EMBL" id="KAI5062121.1"/>
    </source>
</evidence>
<proteinExistence type="predicted"/>
<sequence>MGQAGHQYYARGRRPIPYPIHLHNFRDNGSIIAGDDDSVDKLLYHNLVEMIPLVESFMQDQQTTKSFPRHASLVYTPTPSREAWPFKKPVDHSNRGKPGRGQLVSSKRVELRESSLWDNTENMLHDDHIYAEEIPLLPYPSNQRANRAGAPTLETIQLRRQVQQLEQKLSEKECQLQAAEKTAQQIHLQLNATVERLQSQIQQKDQAIQNVQNQLFERQLEVVSLQSLVKKSEVNVQASSMKAASLEEELGGLRNQVGTLLFLVQSQISGLVEDGVVETPPEGAESPPAIEEIVVEEPISSTESDLPAMVDRHADDMHSHDIDGVEEEHIEEIRKKYVAALIDARENPSDEMLSLVVELRMQLHALVMCPPMMTISATMDEMCWQPLGIAIC</sequence>
<feature type="compositionally biased region" description="Basic and acidic residues" evidence="2">
    <location>
        <begin position="84"/>
        <end position="94"/>
    </location>
</feature>
<keyword evidence="1" id="KW-0175">Coiled coil</keyword>
<gene>
    <name evidence="3" type="ORF">GOP47_0022660</name>
</gene>
<dbReference type="GO" id="GO:0008017">
    <property type="term" value="F:microtubule binding"/>
    <property type="evidence" value="ECO:0007669"/>
    <property type="project" value="InterPro"/>
</dbReference>
<dbReference type="AlphaFoldDB" id="A0A9D4U5T8"/>
<protein>
    <submittedName>
        <fullName evidence="3">Uncharacterized protein</fullName>
    </submittedName>
</protein>
<evidence type="ECO:0000313" key="4">
    <source>
        <dbReference type="Proteomes" id="UP000886520"/>
    </source>
</evidence>
<evidence type="ECO:0000256" key="2">
    <source>
        <dbReference type="SAM" id="MobiDB-lite"/>
    </source>
</evidence>